<dbReference type="Proteomes" id="UP001163321">
    <property type="component" value="Chromosome 11"/>
</dbReference>
<evidence type="ECO:0000313" key="1">
    <source>
        <dbReference type="EMBL" id="KAI9919410.1"/>
    </source>
</evidence>
<reference evidence="1 2" key="1">
    <citation type="journal article" date="2022" name="bioRxiv">
        <title>The genome of the oomycete Peronosclerospora sorghi, a cosmopolitan pathogen of maize and sorghum, is inflated with dispersed pseudogenes.</title>
        <authorList>
            <person name="Fletcher K."/>
            <person name="Martin F."/>
            <person name="Isakeit T."/>
            <person name="Cavanaugh K."/>
            <person name="Magill C."/>
            <person name="Michelmore R."/>
        </authorList>
    </citation>
    <scope>NUCLEOTIDE SEQUENCE [LARGE SCALE GENOMIC DNA]</scope>
    <source>
        <strain evidence="1">P6</strain>
    </source>
</reference>
<name>A0ACC0WL63_9STRA</name>
<dbReference type="EMBL" id="CM047590">
    <property type="protein sequence ID" value="KAI9919410.1"/>
    <property type="molecule type" value="Genomic_DNA"/>
</dbReference>
<gene>
    <name evidence="1" type="ORF">PsorP6_017787</name>
</gene>
<protein>
    <submittedName>
        <fullName evidence="1">Uncharacterized protein</fullName>
    </submittedName>
</protein>
<keyword evidence="2" id="KW-1185">Reference proteome</keyword>
<organism evidence="1 2">
    <name type="scientific">Peronosclerospora sorghi</name>
    <dbReference type="NCBI Taxonomy" id="230839"/>
    <lineage>
        <taxon>Eukaryota</taxon>
        <taxon>Sar</taxon>
        <taxon>Stramenopiles</taxon>
        <taxon>Oomycota</taxon>
        <taxon>Peronosporomycetes</taxon>
        <taxon>Peronosporales</taxon>
        <taxon>Peronosporaceae</taxon>
        <taxon>Peronosclerospora</taxon>
    </lineage>
</organism>
<evidence type="ECO:0000313" key="2">
    <source>
        <dbReference type="Proteomes" id="UP001163321"/>
    </source>
</evidence>
<comment type="caution">
    <text evidence="1">The sequence shown here is derived from an EMBL/GenBank/DDBJ whole genome shotgun (WGS) entry which is preliminary data.</text>
</comment>
<sequence length="163" mass="18451">MGDFHDQWHLKAICLFGYYPVPATGIQGDAAGSELSDLMQKVQETYSSLSPHQQMAVQMQLSHMGSQTFHLANPTAARPKERPKGALNRRPPARHNEELLDSRLWKHLQASNVVVVALEERDTAQDHAKLNLQNLQMPQRPLQVPVKAFHPAAHIREQQQLEQ</sequence>
<accession>A0ACC0WL63</accession>
<proteinExistence type="predicted"/>